<dbReference type="HOGENOM" id="CLU_2416682_0_0_1"/>
<feature type="compositionally biased region" description="Basic and acidic residues" evidence="1">
    <location>
        <begin position="73"/>
        <end position="92"/>
    </location>
</feature>
<name>A0A072U1H3_MEDTR</name>
<protein>
    <submittedName>
        <fullName evidence="2 3">Uncharacterized protein</fullName>
    </submittedName>
</protein>
<evidence type="ECO:0000256" key="1">
    <source>
        <dbReference type="SAM" id="MobiDB-lite"/>
    </source>
</evidence>
<reference evidence="3" key="3">
    <citation type="submission" date="2015-04" db="UniProtKB">
        <authorList>
            <consortium name="EnsemblPlants"/>
        </authorList>
    </citation>
    <scope>IDENTIFICATION</scope>
    <source>
        <strain evidence="3">cv. Jemalong A17</strain>
    </source>
</reference>
<dbReference type="Proteomes" id="UP000002051">
    <property type="component" value="Unassembled WGS sequence"/>
</dbReference>
<dbReference type="EMBL" id="CM001223">
    <property type="protein sequence ID" value="KEH23559.1"/>
    <property type="molecule type" value="Genomic_DNA"/>
</dbReference>
<evidence type="ECO:0000313" key="2">
    <source>
        <dbReference type="EMBL" id="KEH23559.1"/>
    </source>
</evidence>
<feature type="compositionally biased region" description="Polar residues" evidence="1">
    <location>
        <begin position="13"/>
        <end position="40"/>
    </location>
</feature>
<feature type="region of interest" description="Disordered" evidence="1">
    <location>
        <begin position="1"/>
        <end position="92"/>
    </location>
</feature>
<reference evidence="2 4" key="2">
    <citation type="journal article" date="2014" name="BMC Genomics">
        <title>An improved genome release (version Mt4.0) for the model legume Medicago truncatula.</title>
        <authorList>
            <person name="Tang H."/>
            <person name="Krishnakumar V."/>
            <person name="Bidwell S."/>
            <person name="Rosen B."/>
            <person name="Chan A."/>
            <person name="Zhou S."/>
            <person name="Gentzbittel L."/>
            <person name="Childs K.L."/>
            <person name="Yandell M."/>
            <person name="Gundlach H."/>
            <person name="Mayer K.F."/>
            <person name="Schwartz D.C."/>
            <person name="Town C.D."/>
        </authorList>
    </citation>
    <scope>GENOME REANNOTATION</scope>
    <source>
        <strain evidence="2">A17</strain>
        <strain evidence="3 4">cv. Jemalong A17</strain>
    </source>
</reference>
<dbReference type="AlphaFoldDB" id="A0A072U1H3"/>
<dbReference type="EnsemblPlants" id="KEH23559">
    <property type="protein sequence ID" value="KEH23559"/>
    <property type="gene ID" value="MTR_7g088315"/>
</dbReference>
<keyword evidence="4" id="KW-1185">Reference proteome</keyword>
<evidence type="ECO:0000313" key="4">
    <source>
        <dbReference type="Proteomes" id="UP000002051"/>
    </source>
</evidence>
<organism evidence="2 4">
    <name type="scientific">Medicago truncatula</name>
    <name type="common">Barrel medic</name>
    <name type="synonym">Medicago tribuloides</name>
    <dbReference type="NCBI Taxonomy" id="3880"/>
    <lineage>
        <taxon>Eukaryota</taxon>
        <taxon>Viridiplantae</taxon>
        <taxon>Streptophyta</taxon>
        <taxon>Embryophyta</taxon>
        <taxon>Tracheophyta</taxon>
        <taxon>Spermatophyta</taxon>
        <taxon>Magnoliopsida</taxon>
        <taxon>eudicotyledons</taxon>
        <taxon>Gunneridae</taxon>
        <taxon>Pentapetalae</taxon>
        <taxon>rosids</taxon>
        <taxon>fabids</taxon>
        <taxon>Fabales</taxon>
        <taxon>Fabaceae</taxon>
        <taxon>Papilionoideae</taxon>
        <taxon>50 kb inversion clade</taxon>
        <taxon>NPAAA clade</taxon>
        <taxon>Hologalegina</taxon>
        <taxon>IRL clade</taxon>
        <taxon>Trifolieae</taxon>
        <taxon>Medicago</taxon>
    </lineage>
</organism>
<sequence length="92" mass="10204">MTRATESAPKGITPTNTHPLISLTSTNRSDTKTHQYSPTIPQAKPPPPPPQHNQKVCHQTSTIRSTTTTDVNNHNHHDPYDDKRSGSLLKED</sequence>
<gene>
    <name evidence="2" type="ordered locus">MTR_7g088315</name>
</gene>
<accession>A0A072U1H3</accession>
<proteinExistence type="predicted"/>
<reference evidence="2 4" key="1">
    <citation type="journal article" date="2011" name="Nature">
        <title>The Medicago genome provides insight into the evolution of rhizobial symbioses.</title>
        <authorList>
            <person name="Young N.D."/>
            <person name="Debelle F."/>
            <person name="Oldroyd G.E."/>
            <person name="Geurts R."/>
            <person name="Cannon S.B."/>
            <person name="Udvardi M.K."/>
            <person name="Benedito V.A."/>
            <person name="Mayer K.F."/>
            <person name="Gouzy J."/>
            <person name="Schoof H."/>
            <person name="Van de Peer Y."/>
            <person name="Proost S."/>
            <person name="Cook D.R."/>
            <person name="Meyers B.C."/>
            <person name="Spannagl M."/>
            <person name="Cheung F."/>
            <person name="De Mita S."/>
            <person name="Krishnakumar V."/>
            <person name="Gundlach H."/>
            <person name="Zhou S."/>
            <person name="Mudge J."/>
            <person name="Bharti A.K."/>
            <person name="Murray J.D."/>
            <person name="Naoumkina M.A."/>
            <person name="Rosen B."/>
            <person name="Silverstein K.A."/>
            <person name="Tang H."/>
            <person name="Rombauts S."/>
            <person name="Zhao P.X."/>
            <person name="Zhou P."/>
            <person name="Barbe V."/>
            <person name="Bardou P."/>
            <person name="Bechner M."/>
            <person name="Bellec A."/>
            <person name="Berger A."/>
            <person name="Berges H."/>
            <person name="Bidwell S."/>
            <person name="Bisseling T."/>
            <person name="Choisne N."/>
            <person name="Couloux A."/>
            <person name="Denny R."/>
            <person name="Deshpande S."/>
            <person name="Dai X."/>
            <person name="Doyle J.J."/>
            <person name="Dudez A.M."/>
            <person name="Farmer A.D."/>
            <person name="Fouteau S."/>
            <person name="Franken C."/>
            <person name="Gibelin C."/>
            <person name="Gish J."/>
            <person name="Goldstein S."/>
            <person name="Gonzalez A.J."/>
            <person name="Green P.J."/>
            <person name="Hallab A."/>
            <person name="Hartog M."/>
            <person name="Hua A."/>
            <person name="Humphray S.J."/>
            <person name="Jeong D.H."/>
            <person name="Jing Y."/>
            <person name="Jocker A."/>
            <person name="Kenton S.M."/>
            <person name="Kim D.J."/>
            <person name="Klee K."/>
            <person name="Lai H."/>
            <person name="Lang C."/>
            <person name="Lin S."/>
            <person name="Macmil S.L."/>
            <person name="Magdelenat G."/>
            <person name="Matthews L."/>
            <person name="McCorrison J."/>
            <person name="Monaghan E.L."/>
            <person name="Mun J.H."/>
            <person name="Najar F.Z."/>
            <person name="Nicholson C."/>
            <person name="Noirot C."/>
            <person name="O'Bleness M."/>
            <person name="Paule C.R."/>
            <person name="Poulain J."/>
            <person name="Prion F."/>
            <person name="Qin B."/>
            <person name="Qu C."/>
            <person name="Retzel E.F."/>
            <person name="Riddle C."/>
            <person name="Sallet E."/>
            <person name="Samain S."/>
            <person name="Samson N."/>
            <person name="Sanders I."/>
            <person name="Saurat O."/>
            <person name="Scarpelli C."/>
            <person name="Schiex T."/>
            <person name="Segurens B."/>
            <person name="Severin A.J."/>
            <person name="Sherrier D.J."/>
            <person name="Shi R."/>
            <person name="Sims S."/>
            <person name="Singer S.R."/>
            <person name="Sinharoy S."/>
            <person name="Sterck L."/>
            <person name="Viollet A."/>
            <person name="Wang B.B."/>
            <person name="Wang K."/>
            <person name="Wang M."/>
            <person name="Wang X."/>
            <person name="Warfsmann J."/>
            <person name="Weissenbach J."/>
            <person name="White D.D."/>
            <person name="White J.D."/>
            <person name="Wiley G.B."/>
            <person name="Wincker P."/>
            <person name="Xing Y."/>
            <person name="Yang L."/>
            <person name="Yao Z."/>
            <person name="Ying F."/>
            <person name="Zhai J."/>
            <person name="Zhou L."/>
            <person name="Zuber A."/>
            <person name="Denarie J."/>
            <person name="Dixon R.A."/>
            <person name="May G.D."/>
            <person name="Schwartz D.C."/>
            <person name="Rogers J."/>
            <person name="Quetier F."/>
            <person name="Town C.D."/>
            <person name="Roe B.A."/>
        </authorList>
    </citation>
    <scope>NUCLEOTIDE SEQUENCE [LARGE SCALE GENOMIC DNA]</scope>
    <source>
        <strain evidence="2">A17</strain>
        <strain evidence="3 4">cv. Jemalong A17</strain>
    </source>
</reference>
<evidence type="ECO:0000313" key="3">
    <source>
        <dbReference type="EnsemblPlants" id="KEH23559"/>
    </source>
</evidence>
<feature type="compositionally biased region" description="Low complexity" evidence="1">
    <location>
        <begin position="60"/>
        <end position="72"/>
    </location>
</feature>